<dbReference type="RefSeq" id="WP_380564507.1">
    <property type="nucleotide sequence ID" value="NZ_JBEUKS010000003.1"/>
</dbReference>
<dbReference type="InterPro" id="IPR036390">
    <property type="entry name" value="WH_DNA-bd_sf"/>
</dbReference>
<comment type="similarity">
    <text evidence="1">Belongs to the ROK (NagC/XylR) family.</text>
</comment>
<dbReference type="PANTHER" id="PTHR18964">
    <property type="entry name" value="ROK (REPRESSOR, ORF, KINASE) FAMILY"/>
    <property type="match status" value="1"/>
</dbReference>
<accession>A0ABV6XL49</accession>
<dbReference type="InterPro" id="IPR036388">
    <property type="entry name" value="WH-like_DNA-bd_sf"/>
</dbReference>
<organism evidence="3 4">
    <name type="scientific">Streptacidiphilus jeojiensis</name>
    <dbReference type="NCBI Taxonomy" id="3229225"/>
    <lineage>
        <taxon>Bacteria</taxon>
        <taxon>Bacillati</taxon>
        <taxon>Actinomycetota</taxon>
        <taxon>Actinomycetes</taxon>
        <taxon>Kitasatosporales</taxon>
        <taxon>Streptomycetaceae</taxon>
        <taxon>Streptacidiphilus</taxon>
    </lineage>
</organism>
<dbReference type="EMBL" id="JBEUKS010000003">
    <property type="protein sequence ID" value="MFC1438994.1"/>
    <property type="molecule type" value="Genomic_DNA"/>
</dbReference>
<proteinExistence type="inferred from homology"/>
<evidence type="ECO:0000313" key="3">
    <source>
        <dbReference type="EMBL" id="MFC1438994.1"/>
    </source>
</evidence>
<protein>
    <submittedName>
        <fullName evidence="3">ROK family protein</fullName>
    </submittedName>
</protein>
<dbReference type="Proteomes" id="UP001592581">
    <property type="component" value="Unassembled WGS sequence"/>
</dbReference>
<keyword evidence="4" id="KW-1185">Reference proteome</keyword>
<reference evidence="3 4" key="1">
    <citation type="submission" date="2024-06" db="EMBL/GenBank/DDBJ databases">
        <authorList>
            <person name="Lee S.D."/>
        </authorList>
    </citation>
    <scope>NUCLEOTIDE SEQUENCE [LARGE SCALE GENOMIC DNA]</scope>
    <source>
        <strain evidence="3 4">N1-10</strain>
    </source>
</reference>
<gene>
    <name evidence="3" type="ORF">ABUW04_12040</name>
</gene>
<dbReference type="Gene3D" id="1.10.10.10">
    <property type="entry name" value="Winged helix-like DNA-binding domain superfamily/Winged helix DNA-binding domain"/>
    <property type="match status" value="1"/>
</dbReference>
<comment type="caution">
    <text evidence="3">The sequence shown here is derived from an EMBL/GenBank/DDBJ whole genome shotgun (WGS) entry which is preliminary data.</text>
</comment>
<name>A0ABV6XL49_9ACTN</name>
<dbReference type="SUPFAM" id="SSF46785">
    <property type="entry name" value="Winged helix' DNA-binding domain"/>
    <property type="match status" value="1"/>
</dbReference>
<dbReference type="Gene3D" id="3.30.420.40">
    <property type="match status" value="2"/>
</dbReference>
<dbReference type="Pfam" id="PF00480">
    <property type="entry name" value="ROK"/>
    <property type="match status" value="1"/>
</dbReference>
<feature type="region of interest" description="Disordered" evidence="2">
    <location>
        <begin position="55"/>
        <end position="77"/>
    </location>
</feature>
<dbReference type="InterPro" id="IPR000600">
    <property type="entry name" value="ROK"/>
</dbReference>
<evidence type="ECO:0000256" key="2">
    <source>
        <dbReference type="SAM" id="MobiDB-lite"/>
    </source>
</evidence>
<dbReference type="InterPro" id="IPR043129">
    <property type="entry name" value="ATPase_NBD"/>
</dbReference>
<sequence>MDVASDRHSPRNRTREDIYRAVESGRCLTRTHLVEATGLPRSTVNHAVSRLIAEGRMIEEGPGGKGPGTGSGRPAGTLRTVAHGMPAAALDFGHAHIKAAVIDPTGRITAQRRADLDVDLHAEPALDLAAEMLAQLRQETGFLDLAAVVAGIPGPLDAASGLVRSPTILSSWVGLDPREELRRRVGVPVHVENDAVLGAYGELRSGAGRDYQDFLYVKASHGIGAGIVLGGAPYRGSQGFAGEIGHTPLPGYTELCRCGNRGCLEAVVSVASIRAQLAHTHPHTDASALRLDQADDPITRRILDEGGRKLGEVLSVLCNLLNPAALIIGGELGTSGGSLLEGVATSVQRNAQPAIAASLEIVCAQLGSDAELVGAARMAADLARV</sequence>
<dbReference type="SUPFAM" id="SSF53067">
    <property type="entry name" value="Actin-like ATPase domain"/>
    <property type="match status" value="1"/>
</dbReference>
<feature type="compositionally biased region" description="Gly residues" evidence="2">
    <location>
        <begin position="61"/>
        <end position="73"/>
    </location>
</feature>
<evidence type="ECO:0000256" key="1">
    <source>
        <dbReference type="ARBA" id="ARBA00006479"/>
    </source>
</evidence>
<dbReference type="PANTHER" id="PTHR18964:SF173">
    <property type="entry name" value="GLUCOKINASE"/>
    <property type="match status" value="1"/>
</dbReference>
<evidence type="ECO:0000313" key="4">
    <source>
        <dbReference type="Proteomes" id="UP001592581"/>
    </source>
</evidence>